<evidence type="ECO:0000313" key="8">
    <source>
        <dbReference type="Proteomes" id="UP001600894"/>
    </source>
</evidence>
<evidence type="ECO:0000259" key="6">
    <source>
        <dbReference type="PROSITE" id="PS50937"/>
    </source>
</evidence>
<accession>A0ABQ0ASW0</accession>
<dbReference type="InterPro" id="IPR009061">
    <property type="entry name" value="DNA-bd_dom_put_sf"/>
</dbReference>
<dbReference type="Proteomes" id="UP001600894">
    <property type="component" value="Unassembled WGS sequence"/>
</dbReference>
<reference evidence="7 8" key="1">
    <citation type="submission" date="2024-04" db="EMBL/GenBank/DDBJ databases">
        <title>Defined microbial consortia suppress multidrug-resistant proinflammatory Enterobacteriaceae via ecological control.</title>
        <authorList>
            <person name="Furuichi M."/>
            <person name="Kawaguchi T."/>
            <person name="Pust M."/>
            <person name="Yasuma K."/>
            <person name="Plichta D."/>
            <person name="Hasegawa N."/>
            <person name="Ohya T."/>
            <person name="Bhattarai S."/>
            <person name="Sasajima S."/>
            <person name="Aoto Y."/>
            <person name="Tuganbaev T."/>
            <person name="Yaginuma M."/>
            <person name="Ueda M."/>
            <person name="Okahashi N."/>
            <person name="Amafuji K."/>
            <person name="Kiridooshi Y."/>
            <person name="Sugita K."/>
            <person name="Strazar M."/>
            <person name="Skelly A."/>
            <person name="Suda W."/>
            <person name="Hattori M."/>
            <person name="Nakamoto N."/>
            <person name="Caballero S."/>
            <person name="Norman J."/>
            <person name="Olle B."/>
            <person name="Tanoue T."/>
            <person name="Arita M."/>
            <person name="Bucci V."/>
            <person name="Atarashi K."/>
            <person name="Xavier R."/>
            <person name="Honda K."/>
        </authorList>
    </citation>
    <scope>NUCLEOTIDE SEQUENCE [LARGE SCALE GENOMIC DNA]</scope>
    <source>
        <strain evidence="8">f13</strain>
    </source>
</reference>
<dbReference type="CDD" id="cd04764">
    <property type="entry name" value="HTH_MlrA-like_sg1"/>
    <property type="match status" value="1"/>
</dbReference>
<dbReference type="InterPro" id="IPR047057">
    <property type="entry name" value="MerR_fam"/>
</dbReference>
<feature type="region of interest" description="Disordered" evidence="5">
    <location>
        <begin position="208"/>
        <end position="232"/>
    </location>
</feature>
<keyword evidence="1" id="KW-0678">Repressor</keyword>
<comment type="caution">
    <text evidence="7">The sequence shown here is derived from an EMBL/GenBank/DDBJ whole genome shotgun (WGS) entry which is preliminary data.</text>
</comment>
<keyword evidence="2" id="KW-0805">Transcription regulation</keyword>
<protein>
    <recommendedName>
        <fullName evidence="6">HTH merR-type domain-containing protein</fullName>
    </recommendedName>
</protein>
<evidence type="ECO:0000313" key="7">
    <source>
        <dbReference type="EMBL" id="GAA6267126.1"/>
    </source>
</evidence>
<dbReference type="PROSITE" id="PS50937">
    <property type="entry name" value="HTH_MERR_2"/>
    <property type="match status" value="1"/>
</dbReference>
<dbReference type="PANTHER" id="PTHR30204:SF69">
    <property type="entry name" value="MERR-FAMILY TRANSCRIPTIONAL REGULATOR"/>
    <property type="match status" value="1"/>
</dbReference>
<feature type="domain" description="HTH merR-type" evidence="6">
    <location>
        <begin position="5"/>
        <end position="73"/>
    </location>
</feature>
<organism evidence="7 8">
    <name type="scientific">Enterocloster alcoholdehydrogenati</name>
    <dbReference type="NCBI Taxonomy" id="2547410"/>
    <lineage>
        <taxon>Bacteria</taxon>
        <taxon>Bacillati</taxon>
        <taxon>Bacillota</taxon>
        <taxon>Clostridia</taxon>
        <taxon>Lachnospirales</taxon>
        <taxon>Lachnospiraceae</taxon>
        <taxon>Enterocloster</taxon>
    </lineage>
</organism>
<keyword evidence="3" id="KW-0238">DNA-binding</keyword>
<dbReference type="SUPFAM" id="SSF46955">
    <property type="entry name" value="Putative DNA-binding domain"/>
    <property type="match status" value="1"/>
</dbReference>
<dbReference type="InterPro" id="IPR000551">
    <property type="entry name" value="MerR-type_HTH_dom"/>
</dbReference>
<evidence type="ECO:0000256" key="4">
    <source>
        <dbReference type="ARBA" id="ARBA00023163"/>
    </source>
</evidence>
<keyword evidence="4" id="KW-0804">Transcription</keyword>
<name>A0ABQ0ASW0_9FIRM</name>
<evidence type="ECO:0000256" key="5">
    <source>
        <dbReference type="SAM" id="MobiDB-lite"/>
    </source>
</evidence>
<evidence type="ECO:0000256" key="1">
    <source>
        <dbReference type="ARBA" id="ARBA00022491"/>
    </source>
</evidence>
<feature type="compositionally biased region" description="Basic residues" evidence="5">
    <location>
        <begin position="208"/>
        <end position="220"/>
    </location>
</feature>
<dbReference type="PANTHER" id="PTHR30204">
    <property type="entry name" value="REDOX-CYCLING DRUG-SENSING TRANSCRIPTIONAL ACTIVATOR SOXR"/>
    <property type="match status" value="1"/>
</dbReference>
<gene>
    <name evidence="7" type="ORF">F130042H8_01860</name>
</gene>
<proteinExistence type="predicted"/>
<dbReference type="SMART" id="SM00422">
    <property type="entry name" value="HTH_MERR"/>
    <property type="match status" value="1"/>
</dbReference>
<sequence length="232" mass="26699">MDEVHYLISDASRKVDVEAHVLRYWEEELELDIPRNEMGHRYYTDLHIRMFKQVKSLKEKGYQLKAIKHALNQVLKKDGENGAQLTDELLEQDMDAALRGIREEERLAALSTVQTETAPVISMEDKMAQFQQIMNLIIGRALEVNNEKLSQDISSLVNEKLSGEMEFLLQSADRKEEERFRQLDEVIRSFQKSGQAEAAAAKVPFFKRKPFGRSGKKMKAPGHSQRPKSLLP</sequence>
<evidence type="ECO:0000256" key="2">
    <source>
        <dbReference type="ARBA" id="ARBA00023015"/>
    </source>
</evidence>
<keyword evidence="8" id="KW-1185">Reference proteome</keyword>
<dbReference type="Pfam" id="PF13411">
    <property type="entry name" value="MerR_1"/>
    <property type="match status" value="1"/>
</dbReference>
<dbReference type="Gene3D" id="1.10.1660.10">
    <property type="match status" value="1"/>
</dbReference>
<dbReference type="EMBL" id="BAABXL010000001">
    <property type="protein sequence ID" value="GAA6267126.1"/>
    <property type="molecule type" value="Genomic_DNA"/>
</dbReference>
<dbReference type="RefSeq" id="WP_176255701.1">
    <property type="nucleotide sequence ID" value="NZ_BAABXL010000001.1"/>
</dbReference>
<evidence type="ECO:0000256" key="3">
    <source>
        <dbReference type="ARBA" id="ARBA00023125"/>
    </source>
</evidence>